<evidence type="ECO:0000313" key="3">
    <source>
        <dbReference type="Proteomes" id="UP000229901"/>
    </source>
</evidence>
<keyword evidence="1" id="KW-0812">Transmembrane</keyword>
<evidence type="ECO:0000256" key="1">
    <source>
        <dbReference type="SAM" id="Phobius"/>
    </source>
</evidence>
<feature type="transmembrane region" description="Helical" evidence="1">
    <location>
        <begin position="20"/>
        <end position="42"/>
    </location>
</feature>
<name>A0A2H0V5Q0_9BACT</name>
<proteinExistence type="predicted"/>
<dbReference type="EMBL" id="PFAP01000005">
    <property type="protein sequence ID" value="PIR94434.1"/>
    <property type="molecule type" value="Genomic_DNA"/>
</dbReference>
<reference evidence="3" key="1">
    <citation type="submission" date="2017-09" db="EMBL/GenBank/DDBJ databases">
        <title>Depth-based differentiation of microbial function through sediment-hosted aquifers and enrichment of novel symbionts in the deep terrestrial subsurface.</title>
        <authorList>
            <person name="Probst A.J."/>
            <person name="Ladd B."/>
            <person name="Jarett J.K."/>
            <person name="Geller-Mcgrath D.E."/>
            <person name="Sieber C.M.K."/>
            <person name="Emerson J.B."/>
            <person name="Anantharaman K."/>
            <person name="Thomas B.C."/>
            <person name="Malmstrom R."/>
            <person name="Stieglmeier M."/>
            <person name="Klingl A."/>
            <person name="Woyke T."/>
            <person name="Ryan C.M."/>
            <person name="Banfield J.F."/>
        </authorList>
    </citation>
    <scope>NUCLEOTIDE SEQUENCE [LARGE SCALE GENOMIC DNA]</scope>
</reference>
<keyword evidence="1" id="KW-1133">Transmembrane helix</keyword>
<gene>
    <name evidence="2" type="ORF">COT97_01085</name>
</gene>
<dbReference type="Proteomes" id="UP000229901">
    <property type="component" value="Unassembled WGS sequence"/>
</dbReference>
<sequence>MRIIKSVGHFLKWLWEYCLWFPTAMVIAISLMYALIIGCSWLSQYDNTVSHKFFWKLSRLERIYRENYDLLRENPGLLNQHYKMKSNPSYFLRQIVFLIDNSDGTIICEVLNRGTNDIVLISTEYSKFFGGQVIYQRARFVSSNNNEITVALNNDDEHQDSKDDVREHLRPFAEECLAYLLDDFIYALPERFKDPDIEEEREDKVYDELVNF</sequence>
<dbReference type="AlphaFoldDB" id="A0A2H0V5Q0"/>
<organism evidence="2 3">
    <name type="scientific">Candidatus Falkowbacteria bacterium CG10_big_fil_rev_8_21_14_0_10_39_11</name>
    <dbReference type="NCBI Taxonomy" id="1974565"/>
    <lineage>
        <taxon>Bacteria</taxon>
        <taxon>Candidatus Falkowiibacteriota</taxon>
    </lineage>
</organism>
<accession>A0A2H0V5Q0</accession>
<comment type="caution">
    <text evidence="2">The sequence shown here is derived from an EMBL/GenBank/DDBJ whole genome shotgun (WGS) entry which is preliminary data.</text>
</comment>
<keyword evidence="1" id="KW-0472">Membrane</keyword>
<evidence type="ECO:0000313" key="2">
    <source>
        <dbReference type="EMBL" id="PIR94434.1"/>
    </source>
</evidence>
<protein>
    <submittedName>
        <fullName evidence="2">Uncharacterized protein</fullName>
    </submittedName>
</protein>